<evidence type="ECO:0000256" key="2">
    <source>
        <dbReference type="ARBA" id="ARBA00023015"/>
    </source>
</evidence>
<name>A0A2X2W835_CITKO</name>
<dbReference type="Proteomes" id="UP000251584">
    <property type="component" value="Unassembled WGS sequence"/>
</dbReference>
<dbReference type="NCBIfam" id="NF007667">
    <property type="entry name" value="PRK10341.1"/>
    <property type="match status" value="1"/>
</dbReference>
<dbReference type="PROSITE" id="PS50931">
    <property type="entry name" value="HTH_LYSR"/>
    <property type="match status" value="1"/>
</dbReference>
<dbReference type="Gene3D" id="1.10.10.10">
    <property type="entry name" value="Winged helix-like DNA-binding domain superfamily/Winged helix DNA-binding domain"/>
    <property type="match status" value="1"/>
</dbReference>
<keyword evidence="4" id="KW-0804">Transcription</keyword>
<dbReference type="EMBL" id="UAVY01000007">
    <property type="protein sequence ID" value="SQB37436.1"/>
    <property type="molecule type" value="Genomic_DNA"/>
</dbReference>
<dbReference type="InterPro" id="IPR005119">
    <property type="entry name" value="LysR_subst-bd"/>
</dbReference>
<dbReference type="InterPro" id="IPR036390">
    <property type="entry name" value="WH_DNA-bd_sf"/>
</dbReference>
<evidence type="ECO:0000256" key="1">
    <source>
        <dbReference type="ARBA" id="ARBA00009437"/>
    </source>
</evidence>
<evidence type="ECO:0000313" key="7">
    <source>
        <dbReference type="Proteomes" id="UP000251584"/>
    </source>
</evidence>
<reference evidence="6 7" key="1">
    <citation type="submission" date="2018-06" db="EMBL/GenBank/DDBJ databases">
        <authorList>
            <consortium name="Pathogen Informatics"/>
            <person name="Doyle S."/>
        </authorList>
    </citation>
    <scope>NUCLEOTIDE SEQUENCE [LARGE SCALE GENOMIC DNA]</scope>
    <source>
        <strain evidence="6 7">NCTC10786</strain>
    </source>
</reference>
<comment type="similarity">
    <text evidence="1">Belongs to the LysR transcriptional regulatory family.</text>
</comment>
<dbReference type="InterPro" id="IPR050950">
    <property type="entry name" value="HTH-type_LysR_regulators"/>
</dbReference>
<dbReference type="AlphaFoldDB" id="A0A2X2W835"/>
<proteinExistence type="inferred from homology"/>
<dbReference type="InterPro" id="IPR036388">
    <property type="entry name" value="WH-like_DNA-bd_sf"/>
</dbReference>
<accession>A0A2X2W835</accession>
<dbReference type="Pfam" id="PF03466">
    <property type="entry name" value="LysR_substrate"/>
    <property type="match status" value="1"/>
</dbReference>
<dbReference type="SUPFAM" id="SSF46785">
    <property type="entry name" value="Winged helix' DNA-binding domain"/>
    <property type="match status" value="1"/>
</dbReference>
<evidence type="ECO:0000259" key="5">
    <source>
        <dbReference type="PROSITE" id="PS50931"/>
    </source>
</evidence>
<dbReference type="Pfam" id="PF00126">
    <property type="entry name" value="HTH_1"/>
    <property type="match status" value="1"/>
</dbReference>
<evidence type="ECO:0000256" key="4">
    <source>
        <dbReference type="ARBA" id="ARBA00023163"/>
    </source>
</evidence>
<gene>
    <name evidence="6" type="primary">abgR_1</name>
    <name evidence="6" type="ORF">NCTC10786_04192</name>
</gene>
<feature type="domain" description="HTH lysR-type" evidence="5">
    <location>
        <begin position="7"/>
        <end position="64"/>
    </location>
</feature>
<dbReference type="PANTHER" id="PTHR30419">
    <property type="entry name" value="HTH-TYPE TRANSCRIPTIONAL REGULATOR YBHD"/>
    <property type="match status" value="1"/>
</dbReference>
<dbReference type="InterPro" id="IPR000847">
    <property type="entry name" value="LysR_HTH_N"/>
</dbReference>
<protein>
    <submittedName>
        <fullName evidence="6">DNA-binding transcriptional activator TdcA</fullName>
    </submittedName>
</protein>
<organism evidence="6 7">
    <name type="scientific">Citrobacter koseri</name>
    <name type="common">Citrobacter diversus</name>
    <dbReference type="NCBI Taxonomy" id="545"/>
    <lineage>
        <taxon>Bacteria</taxon>
        <taxon>Pseudomonadati</taxon>
        <taxon>Pseudomonadota</taxon>
        <taxon>Gammaproteobacteria</taxon>
        <taxon>Enterobacterales</taxon>
        <taxon>Enterobacteriaceae</taxon>
        <taxon>Citrobacter</taxon>
    </lineage>
</organism>
<dbReference type="Gene3D" id="3.40.190.10">
    <property type="entry name" value="Periplasmic binding protein-like II"/>
    <property type="match status" value="1"/>
</dbReference>
<sequence>MNTILLPKTQHLVVFQEVIRSGSIGSAAKELGLTQPAVSKIINDVEAYFGVELIVRKNTGVTLTSAGQVLLTWSESITREMKNMVNEMNSMTCNTVVDVSFGFPSLIGFTFMSDMIHKFKEVFPKAQVSMYEAQLSSFLPAIRDGRLDFAIGTLSDEMKLQDLHVEPLF</sequence>
<evidence type="ECO:0000256" key="3">
    <source>
        <dbReference type="ARBA" id="ARBA00023125"/>
    </source>
</evidence>
<evidence type="ECO:0000313" key="6">
    <source>
        <dbReference type="EMBL" id="SQB37436.1"/>
    </source>
</evidence>
<dbReference type="GO" id="GO:0003700">
    <property type="term" value="F:DNA-binding transcription factor activity"/>
    <property type="evidence" value="ECO:0007669"/>
    <property type="project" value="InterPro"/>
</dbReference>
<dbReference type="SUPFAM" id="SSF53850">
    <property type="entry name" value="Periplasmic binding protein-like II"/>
    <property type="match status" value="1"/>
</dbReference>
<dbReference type="PANTHER" id="PTHR30419:SF7">
    <property type="entry name" value="HTH-TYPE TRANSCRIPTIONAL REGULATOR TDCA"/>
    <property type="match status" value="1"/>
</dbReference>
<keyword evidence="3 6" id="KW-0238">DNA-binding</keyword>
<keyword evidence="2" id="KW-0805">Transcription regulation</keyword>
<dbReference type="GO" id="GO:0003677">
    <property type="term" value="F:DNA binding"/>
    <property type="evidence" value="ECO:0007669"/>
    <property type="project" value="UniProtKB-KW"/>
</dbReference>
<dbReference type="PRINTS" id="PR00039">
    <property type="entry name" value="HTHLYSR"/>
</dbReference>
<dbReference type="GO" id="GO:0005829">
    <property type="term" value="C:cytosol"/>
    <property type="evidence" value="ECO:0007669"/>
    <property type="project" value="TreeGrafter"/>
</dbReference>